<feature type="domain" description="Thioredoxin" evidence="1">
    <location>
        <begin position="16"/>
        <end position="156"/>
    </location>
</feature>
<protein>
    <recommendedName>
        <fullName evidence="1">Thioredoxin domain-containing protein</fullName>
    </recommendedName>
</protein>
<dbReference type="Gene3D" id="3.40.30.10">
    <property type="entry name" value="Glutaredoxin"/>
    <property type="match status" value="1"/>
</dbReference>
<sequence length="157" mass="17629">SVVSVSAQVNNTGCSETDRKANLNFVLKDINGNDVTLSDYRGKVILLDFWATWCAPCRIEIPGFIELYDQYEKDGLEVLGISVDDPISTLLLYTEDMGMDYPVLIGDQRDDVKDAFGPLLGFPSTFLINREGMICHQHTGFTPKEKFEQEILELLDS</sequence>
<dbReference type="InterPro" id="IPR000866">
    <property type="entry name" value="AhpC/TSA"/>
</dbReference>
<dbReference type="InterPro" id="IPR036249">
    <property type="entry name" value="Thioredoxin-like_sf"/>
</dbReference>
<dbReference type="InterPro" id="IPR017937">
    <property type="entry name" value="Thioredoxin_CS"/>
</dbReference>
<dbReference type="GO" id="GO:0016491">
    <property type="term" value="F:oxidoreductase activity"/>
    <property type="evidence" value="ECO:0007669"/>
    <property type="project" value="InterPro"/>
</dbReference>
<evidence type="ECO:0000313" key="2">
    <source>
        <dbReference type="EMBL" id="SVC32588.1"/>
    </source>
</evidence>
<dbReference type="EMBL" id="UINC01085231">
    <property type="protein sequence ID" value="SVC32588.1"/>
    <property type="molecule type" value="Genomic_DNA"/>
</dbReference>
<dbReference type="PROSITE" id="PS00194">
    <property type="entry name" value="THIOREDOXIN_1"/>
    <property type="match status" value="1"/>
</dbReference>
<accession>A0A382L6L7</accession>
<evidence type="ECO:0000259" key="1">
    <source>
        <dbReference type="PROSITE" id="PS51352"/>
    </source>
</evidence>
<gene>
    <name evidence="2" type="ORF">METZ01_LOCUS285442</name>
</gene>
<feature type="non-terminal residue" evidence="2">
    <location>
        <position position="1"/>
    </location>
</feature>
<dbReference type="Pfam" id="PF00578">
    <property type="entry name" value="AhpC-TSA"/>
    <property type="match status" value="1"/>
</dbReference>
<organism evidence="2">
    <name type="scientific">marine metagenome</name>
    <dbReference type="NCBI Taxonomy" id="408172"/>
    <lineage>
        <taxon>unclassified sequences</taxon>
        <taxon>metagenomes</taxon>
        <taxon>ecological metagenomes</taxon>
    </lineage>
</organism>
<dbReference type="SUPFAM" id="SSF52833">
    <property type="entry name" value="Thioredoxin-like"/>
    <property type="match status" value="1"/>
</dbReference>
<dbReference type="CDD" id="cd02966">
    <property type="entry name" value="TlpA_like_family"/>
    <property type="match status" value="1"/>
</dbReference>
<proteinExistence type="predicted"/>
<dbReference type="AlphaFoldDB" id="A0A382L6L7"/>
<dbReference type="GO" id="GO:0016209">
    <property type="term" value="F:antioxidant activity"/>
    <property type="evidence" value="ECO:0007669"/>
    <property type="project" value="InterPro"/>
</dbReference>
<dbReference type="PANTHER" id="PTHR42852">
    <property type="entry name" value="THIOL:DISULFIDE INTERCHANGE PROTEIN DSBE"/>
    <property type="match status" value="1"/>
</dbReference>
<dbReference type="InterPro" id="IPR013766">
    <property type="entry name" value="Thioredoxin_domain"/>
</dbReference>
<dbReference type="InterPro" id="IPR050553">
    <property type="entry name" value="Thioredoxin_ResA/DsbE_sf"/>
</dbReference>
<dbReference type="PROSITE" id="PS51352">
    <property type="entry name" value="THIOREDOXIN_2"/>
    <property type="match status" value="1"/>
</dbReference>
<name>A0A382L6L7_9ZZZZ</name>
<dbReference type="PANTHER" id="PTHR42852:SF13">
    <property type="entry name" value="PROTEIN DIPZ"/>
    <property type="match status" value="1"/>
</dbReference>
<reference evidence="2" key="1">
    <citation type="submission" date="2018-05" db="EMBL/GenBank/DDBJ databases">
        <authorList>
            <person name="Lanie J.A."/>
            <person name="Ng W.-L."/>
            <person name="Kazmierczak K.M."/>
            <person name="Andrzejewski T.M."/>
            <person name="Davidsen T.M."/>
            <person name="Wayne K.J."/>
            <person name="Tettelin H."/>
            <person name="Glass J.I."/>
            <person name="Rusch D."/>
            <person name="Podicherti R."/>
            <person name="Tsui H.-C.T."/>
            <person name="Winkler M.E."/>
        </authorList>
    </citation>
    <scope>NUCLEOTIDE SEQUENCE</scope>
</reference>